<keyword evidence="2" id="KW-0547">Nucleotide-binding</keyword>
<comment type="caution">
    <text evidence="7">The sequence shown here is derived from an EMBL/GenBank/DDBJ whole genome shotgun (WGS) entry which is preliminary data.</text>
</comment>
<comment type="subcellular location">
    <subcellularLocation>
        <location evidence="1">Nucleus</location>
    </subcellularLocation>
</comment>
<dbReference type="Pfam" id="PF00271">
    <property type="entry name" value="Helicase_C"/>
    <property type="match status" value="1"/>
</dbReference>
<evidence type="ECO:0000256" key="4">
    <source>
        <dbReference type="ARBA" id="ARBA00022840"/>
    </source>
</evidence>
<dbReference type="Pfam" id="PF00176">
    <property type="entry name" value="SNF2-rel_dom"/>
    <property type="match status" value="1"/>
</dbReference>
<protein>
    <submittedName>
        <fullName evidence="7">SNF2 family N-terminal domain-containing protein</fullName>
    </submittedName>
</protein>
<dbReference type="InterPro" id="IPR014001">
    <property type="entry name" value="Helicase_ATP-bd"/>
</dbReference>
<dbReference type="PROSITE" id="PS00690">
    <property type="entry name" value="DEAH_ATP_HELICASE"/>
    <property type="match status" value="1"/>
</dbReference>
<evidence type="ECO:0000256" key="1">
    <source>
        <dbReference type="ARBA" id="ARBA00004123"/>
    </source>
</evidence>
<keyword evidence="8" id="KW-1185">Reference proteome</keyword>
<proteinExistence type="predicted"/>
<dbReference type="PANTHER" id="PTHR45626:SF22">
    <property type="entry name" value="DNA REPAIR PROTEIN RAD5"/>
    <property type="match status" value="1"/>
</dbReference>
<dbReference type="InterPro" id="IPR002464">
    <property type="entry name" value="DNA/RNA_helicase_DEAH_CS"/>
</dbReference>
<dbReference type="Gene3D" id="3.40.50.10810">
    <property type="entry name" value="Tandem AAA-ATPase domain"/>
    <property type="match status" value="1"/>
</dbReference>
<keyword evidence="3" id="KW-0378">Hydrolase</keyword>
<name>A0A9P9AJH9_9HYPO</name>
<evidence type="ECO:0000313" key="8">
    <source>
        <dbReference type="Proteomes" id="UP000777438"/>
    </source>
</evidence>
<evidence type="ECO:0000313" key="7">
    <source>
        <dbReference type="EMBL" id="KAH6869114.1"/>
    </source>
</evidence>
<dbReference type="SUPFAM" id="SSF52540">
    <property type="entry name" value="P-loop containing nucleoside triphosphate hydrolases"/>
    <property type="match status" value="2"/>
</dbReference>
<gene>
    <name evidence="7" type="ORF">B0T10DRAFT_501887</name>
</gene>
<dbReference type="CDD" id="cd18008">
    <property type="entry name" value="DEXDc_SHPRH-like"/>
    <property type="match status" value="1"/>
</dbReference>
<evidence type="ECO:0000259" key="6">
    <source>
        <dbReference type="PROSITE" id="PS51194"/>
    </source>
</evidence>
<dbReference type="AlphaFoldDB" id="A0A9P9AJH9"/>
<reference evidence="7 8" key="1">
    <citation type="journal article" date="2021" name="Nat. Commun.">
        <title>Genetic determinants of endophytism in the Arabidopsis root mycobiome.</title>
        <authorList>
            <person name="Mesny F."/>
            <person name="Miyauchi S."/>
            <person name="Thiergart T."/>
            <person name="Pickel B."/>
            <person name="Atanasova L."/>
            <person name="Karlsson M."/>
            <person name="Huettel B."/>
            <person name="Barry K.W."/>
            <person name="Haridas S."/>
            <person name="Chen C."/>
            <person name="Bauer D."/>
            <person name="Andreopoulos W."/>
            <person name="Pangilinan J."/>
            <person name="LaButti K."/>
            <person name="Riley R."/>
            <person name="Lipzen A."/>
            <person name="Clum A."/>
            <person name="Drula E."/>
            <person name="Henrissat B."/>
            <person name="Kohler A."/>
            <person name="Grigoriev I.V."/>
            <person name="Martin F.M."/>
            <person name="Hacquard S."/>
        </authorList>
    </citation>
    <scope>NUCLEOTIDE SEQUENCE [LARGE SCALE GENOMIC DNA]</scope>
    <source>
        <strain evidence="7 8">MPI-CAGE-CH-0241</strain>
    </source>
</reference>
<dbReference type="PROSITE" id="PS51192">
    <property type="entry name" value="HELICASE_ATP_BIND_1"/>
    <property type="match status" value="1"/>
</dbReference>
<sequence>MEPPAKRQKTGRDFICFGMLNIPTIGRASPGSGLCASVEIREKGQIFSAASHDLLASVRLRYANVLELFKNEHIDMDMVLSSQDSSVASNGEQAVLKVILYGNKNLCDALKEVLRAQNLYLQDPISATRDVAYWNPQRYFNSPTARTSDFWATVNEPEAIEEKISYSDPLATFTTGHDLGETKPSSHVQTPLKPHQKQALTFMLNRERGWDLGHPNADLWSLKQNDREAVCEYINNVSGSSQHAAPPDFRGGIIADSMGSGKTLAMIALIAHDRIVMANCLDESTSHRVETTLVVVPPSLLDNWQNELSSHLSNEAFAWHSRHGQSKILKVDELEGIDILLTTYSTVANEWRTKRTESVIFLHRWHRVILDEAHCIKNRSGVTTKAVSHIQSSRRWAVTGTPIQNRLPELQSMLCFIRAYPYSDKDIFDDHIKHEWAGGDANEAVNRLKSLLGFLMLRRSDTTFLPRRTDVKRIVEFGPQELQAYREAAAKTLKCIDGILEATHPGNGYMNALQKINALRLICTIGHSSLGNDFGPVSNEDVAPEAGWTSAASGRALDQFPMLGLSTICVGCQELTDTAAQEPENLVSVHLTKCLRLWCIECFSTLTSDTRLCHCEPVCPSAKLSLHSPSLTGSLPLRAGRKEFPTKIRALVRDLREQPGGTKSIVFSFWKTTLDVAHAALDAAGIPCVQVDGAVPGKNRNAIFDQFALDTNVQVLLLTLSCGAVGLTLTAASRAYLMEPQWNPATEEQAFARIYRIGQAKDVTTVRFVMNKSIEQYILEIQDSKRDLVTVLLSPHQSSSSLVSLEKLRELRTLLK</sequence>
<dbReference type="InterPro" id="IPR050628">
    <property type="entry name" value="SNF2_RAD54_helicase_TF"/>
</dbReference>
<dbReference type="InterPro" id="IPR038718">
    <property type="entry name" value="SNF2-like_sf"/>
</dbReference>
<accession>A0A9P9AJH9</accession>
<evidence type="ECO:0000259" key="5">
    <source>
        <dbReference type="PROSITE" id="PS51192"/>
    </source>
</evidence>
<dbReference type="PROSITE" id="PS51194">
    <property type="entry name" value="HELICASE_CTER"/>
    <property type="match status" value="1"/>
</dbReference>
<dbReference type="PANTHER" id="PTHR45626">
    <property type="entry name" value="TRANSCRIPTION TERMINATION FACTOR 2-RELATED"/>
    <property type="match status" value="1"/>
</dbReference>
<dbReference type="EMBL" id="JAGPYM010000080">
    <property type="protein sequence ID" value="KAH6869114.1"/>
    <property type="molecule type" value="Genomic_DNA"/>
</dbReference>
<keyword evidence="4" id="KW-0067">ATP-binding</keyword>
<dbReference type="OrthoDB" id="448448at2759"/>
<evidence type="ECO:0000256" key="3">
    <source>
        <dbReference type="ARBA" id="ARBA00022801"/>
    </source>
</evidence>
<feature type="domain" description="Helicase C-terminal" evidence="6">
    <location>
        <begin position="647"/>
        <end position="797"/>
    </location>
</feature>
<feature type="domain" description="Helicase ATP-binding" evidence="5">
    <location>
        <begin position="243"/>
        <end position="420"/>
    </location>
</feature>
<dbReference type="InterPro" id="IPR001650">
    <property type="entry name" value="Helicase_C-like"/>
</dbReference>
<dbReference type="GO" id="GO:0005524">
    <property type="term" value="F:ATP binding"/>
    <property type="evidence" value="ECO:0007669"/>
    <property type="project" value="UniProtKB-KW"/>
</dbReference>
<dbReference type="GO" id="GO:0016787">
    <property type="term" value="F:hydrolase activity"/>
    <property type="evidence" value="ECO:0007669"/>
    <property type="project" value="UniProtKB-KW"/>
</dbReference>
<dbReference type="GO" id="GO:0006281">
    <property type="term" value="P:DNA repair"/>
    <property type="evidence" value="ECO:0007669"/>
    <property type="project" value="TreeGrafter"/>
</dbReference>
<dbReference type="CDD" id="cd18793">
    <property type="entry name" value="SF2_C_SNF"/>
    <property type="match status" value="1"/>
</dbReference>
<dbReference type="InterPro" id="IPR027417">
    <property type="entry name" value="P-loop_NTPase"/>
</dbReference>
<dbReference type="GO" id="GO:0005634">
    <property type="term" value="C:nucleus"/>
    <property type="evidence" value="ECO:0007669"/>
    <property type="project" value="UniProtKB-SubCell"/>
</dbReference>
<dbReference type="SMART" id="SM00487">
    <property type="entry name" value="DEXDc"/>
    <property type="match status" value="1"/>
</dbReference>
<dbReference type="GO" id="GO:0008094">
    <property type="term" value="F:ATP-dependent activity, acting on DNA"/>
    <property type="evidence" value="ECO:0007669"/>
    <property type="project" value="TreeGrafter"/>
</dbReference>
<dbReference type="Proteomes" id="UP000777438">
    <property type="component" value="Unassembled WGS sequence"/>
</dbReference>
<dbReference type="InterPro" id="IPR049730">
    <property type="entry name" value="SNF2/RAD54-like_C"/>
</dbReference>
<evidence type="ECO:0000256" key="2">
    <source>
        <dbReference type="ARBA" id="ARBA00022741"/>
    </source>
</evidence>
<dbReference type="InterPro" id="IPR000330">
    <property type="entry name" value="SNF2_N"/>
</dbReference>
<organism evidence="7 8">
    <name type="scientific">Thelonectria olida</name>
    <dbReference type="NCBI Taxonomy" id="1576542"/>
    <lineage>
        <taxon>Eukaryota</taxon>
        <taxon>Fungi</taxon>
        <taxon>Dikarya</taxon>
        <taxon>Ascomycota</taxon>
        <taxon>Pezizomycotina</taxon>
        <taxon>Sordariomycetes</taxon>
        <taxon>Hypocreomycetidae</taxon>
        <taxon>Hypocreales</taxon>
        <taxon>Nectriaceae</taxon>
        <taxon>Thelonectria</taxon>
    </lineage>
</organism>
<dbReference type="SMART" id="SM00490">
    <property type="entry name" value="HELICc"/>
    <property type="match status" value="1"/>
</dbReference>
<dbReference type="Gene3D" id="3.40.50.300">
    <property type="entry name" value="P-loop containing nucleotide triphosphate hydrolases"/>
    <property type="match status" value="1"/>
</dbReference>